<comment type="caution">
    <text evidence="1">The sequence shown here is derived from an EMBL/GenBank/DDBJ whole genome shotgun (WGS) entry which is preliminary data.</text>
</comment>
<accession>A0ABT7QUJ0</accession>
<protein>
    <submittedName>
        <fullName evidence="1">Uncharacterized protein</fullName>
    </submittedName>
</protein>
<dbReference type="EMBL" id="JAQIBC010000014">
    <property type="protein sequence ID" value="MDM5264750.1"/>
    <property type="molecule type" value="Genomic_DNA"/>
</dbReference>
<sequence>MSKLDLRLTENVLPGLNKFNNDLIDVKKRSHGDSSKLMESDLEIWREIFKEDQVKIHGCRCGCR</sequence>
<name>A0ABT7QUJ0_9BACT</name>
<proteinExistence type="predicted"/>
<evidence type="ECO:0000313" key="1">
    <source>
        <dbReference type="EMBL" id="MDM5264750.1"/>
    </source>
</evidence>
<evidence type="ECO:0000313" key="2">
    <source>
        <dbReference type="Proteomes" id="UP001169066"/>
    </source>
</evidence>
<keyword evidence="2" id="KW-1185">Reference proteome</keyword>
<reference evidence="1" key="1">
    <citation type="submission" date="2023-01" db="EMBL/GenBank/DDBJ databases">
        <title>Sulfurovum sp. XTW-4 genome assembly.</title>
        <authorList>
            <person name="Wang J."/>
        </authorList>
    </citation>
    <scope>NUCLEOTIDE SEQUENCE</scope>
    <source>
        <strain evidence="1">XTW-4</strain>
    </source>
</reference>
<dbReference type="RefSeq" id="WP_289402629.1">
    <property type="nucleotide sequence ID" value="NZ_JAQIBC010000014.1"/>
</dbReference>
<gene>
    <name evidence="1" type="ORF">PF327_11145</name>
</gene>
<dbReference type="Proteomes" id="UP001169066">
    <property type="component" value="Unassembled WGS sequence"/>
</dbReference>
<organism evidence="1 2">
    <name type="scientific">Sulfurovum xiamenensis</name>
    <dbReference type="NCBI Taxonomy" id="3019066"/>
    <lineage>
        <taxon>Bacteria</taxon>
        <taxon>Pseudomonadati</taxon>
        <taxon>Campylobacterota</taxon>
        <taxon>Epsilonproteobacteria</taxon>
        <taxon>Campylobacterales</taxon>
        <taxon>Sulfurovaceae</taxon>
        <taxon>Sulfurovum</taxon>
    </lineage>
</organism>